<evidence type="ECO:0000313" key="1">
    <source>
        <dbReference type="EMBL" id="TCV78147.1"/>
    </source>
</evidence>
<dbReference type="AlphaFoldDB" id="A0A4R3XPQ9"/>
<accession>A0A4R3XPQ9</accession>
<keyword evidence="2" id="KW-1185">Reference proteome</keyword>
<proteinExistence type="predicted"/>
<comment type="caution">
    <text evidence="1">The sequence shown here is derived from an EMBL/GenBank/DDBJ whole genome shotgun (WGS) entry which is preliminary data.</text>
</comment>
<name>A0A4R3XPQ9_9PROT</name>
<protein>
    <submittedName>
        <fullName evidence="1">Uncharacterized protein</fullName>
    </submittedName>
</protein>
<reference evidence="1 2" key="1">
    <citation type="submission" date="2019-03" db="EMBL/GenBank/DDBJ databases">
        <title>Genomic Encyclopedia of Type Strains, Phase IV (KMG-IV): sequencing the most valuable type-strain genomes for metagenomic binning, comparative biology and taxonomic classification.</title>
        <authorList>
            <person name="Goeker M."/>
        </authorList>
    </citation>
    <scope>NUCLEOTIDE SEQUENCE [LARGE SCALE GENOMIC DNA]</scope>
    <source>
        <strain evidence="1 2">DSM 100309</strain>
    </source>
</reference>
<sequence length="84" mass="8678">HGRTRGVEMIHFIIEDLAAGLVFDLGDRGIIPPHIGADRGAGAGAAGFGNQVTLQVIMVDGGLCSLGRIYTIKIAPYAGCSIKS</sequence>
<gene>
    <name evidence="1" type="ORF">EDC63_1451</name>
</gene>
<organism evidence="1 2">
    <name type="scientific">Sulfurirhabdus autotrophica</name>
    <dbReference type="NCBI Taxonomy" id="1706046"/>
    <lineage>
        <taxon>Bacteria</taxon>
        <taxon>Pseudomonadati</taxon>
        <taxon>Pseudomonadota</taxon>
        <taxon>Betaproteobacteria</taxon>
        <taxon>Nitrosomonadales</taxon>
        <taxon>Sulfuricellaceae</taxon>
        <taxon>Sulfurirhabdus</taxon>
    </lineage>
</organism>
<dbReference type="RefSeq" id="WP_223272303.1">
    <property type="nucleotide sequence ID" value="NZ_SMCO01000045.1"/>
</dbReference>
<dbReference type="Proteomes" id="UP000295367">
    <property type="component" value="Unassembled WGS sequence"/>
</dbReference>
<dbReference type="EMBL" id="SMCO01000045">
    <property type="protein sequence ID" value="TCV78147.1"/>
    <property type="molecule type" value="Genomic_DNA"/>
</dbReference>
<evidence type="ECO:0000313" key="2">
    <source>
        <dbReference type="Proteomes" id="UP000295367"/>
    </source>
</evidence>
<feature type="non-terminal residue" evidence="1">
    <location>
        <position position="1"/>
    </location>
</feature>